<evidence type="ECO:0000256" key="1">
    <source>
        <dbReference type="ARBA" id="ARBA00022485"/>
    </source>
</evidence>
<dbReference type="EMBL" id="LLXX01000067">
    <property type="protein sequence ID" value="KRR09218.1"/>
    <property type="molecule type" value="Genomic_DNA"/>
</dbReference>
<dbReference type="PROSITE" id="PS51669">
    <property type="entry name" value="4FE4S_MOW_BIS_MGD"/>
    <property type="match status" value="1"/>
</dbReference>
<dbReference type="Gene3D" id="3.40.228.10">
    <property type="entry name" value="Dimethylsulfoxide Reductase, domain 2"/>
    <property type="match status" value="1"/>
</dbReference>
<dbReference type="PANTHER" id="PTHR43105:SF9">
    <property type="entry name" value="NADPH-FE(3+) OXIDOREDUCTASE SUBUNIT ALPHA"/>
    <property type="match status" value="1"/>
</dbReference>
<accession>A0A0R3LND5</accession>
<dbReference type="GO" id="GO:0016020">
    <property type="term" value="C:membrane"/>
    <property type="evidence" value="ECO:0007669"/>
    <property type="project" value="TreeGrafter"/>
</dbReference>
<comment type="caution">
    <text evidence="7">The sequence shown here is derived from an EMBL/GenBank/DDBJ whole genome shotgun (WGS) entry which is preliminary data.</text>
</comment>
<dbReference type="OrthoDB" id="9810782at2"/>
<dbReference type="InterPro" id="IPR009010">
    <property type="entry name" value="Asp_de-COase-like_dom_sf"/>
</dbReference>
<sequence length="773" mass="84531">MTAGKWLKTACNLCYINCGIEVWVNDGRLEKVRGDRSSPKSQGYLCNKATRIPYYAHHRDRLTTPLRRRADGGFDEIEWDVAIAEIAERLRDIVDRYGGKSIALYGGGGQGNHAGGAYASGLIRALGSRSVFNALSQEKTGDFWVNGHMFGSQTCHTAEDVHHCDLLLVIGANPWIAHGFPNARDHLNQIRKDPARKLIVIDPRRTETAEMADLHLAVRPGTDAFLLAALLATLVRSDRVDQAFIEEHTVGFAEVRQALLKVPVEEWAAAADISIADLERCAAMIVAAKAMVVRVELGIQQGINSTLNSYLEKLLIMLSGNFGRKGTNQLHSWLQPLWGNSPNQTFAPTGDAIIGGLLPPNIFPEAVLKDHPDRLRCAWIDSSNPANTAANTEAVERALRSLELCVVVDVAITETARLAHYVLPASSQFEKTEFTLFNFEFPTNYFHVRAGVLPPLAGTLPEPEIYTRLAIALGLLPGDNVLAPLREAARRSRAEFAAAFRAFIAENPGAVPALVLYHTLGQTLPDGTAAAAPLWGAALACAKRSPQAVRRAIGASDEVTDHQLGDLLFDTIVAARQGTAVTRHEYDEVWSLISHSDRKVRLAIPQMLEWLARLDPQAAGAPKEFPFMLAAGGRRMFNANQIFRDPAWRREDPDGAMLINSSDLNELGAKDGDWIAVESVVGRLVVRCKVDDAMRHGQLALPHGYGQAYPTLDGERLINGPRINLLTESGNRDPIAGTPYHKNVAVRLALVSAHEAAAYQSQSERIHMRAAGQ</sequence>
<organism evidence="7 8">
    <name type="scientific">Bradyrhizobium valentinum</name>
    <dbReference type="NCBI Taxonomy" id="1518501"/>
    <lineage>
        <taxon>Bacteria</taxon>
        <taxon>Pseudomonadati</taxon>
        <taxon>Pseudomonadota</taxon>
        <taxon>Alphaproteobacteria</taxon>
        <taxon>Hyphomicrobiales</taxon>
        <taxon>Nitrobacteraceae</taxon>
        <taxon>Bradyrhizobium</taxon>
    </lineage>
</organism>
<dbReference type="GO" id="GO:0045333">
    <property type="term" value="P:cellular respiration"/>
    <property type="evidence" value="ECO:0007669"/>
    <property type="project" value="UniProtKB-ARBA"/>
</dbReference>
<evidence type="ECO:0000256" key="3">
    <source>
        <dbReference type="ARBA" id="ARBA00023002"/>
    </source>
</evidence>
<evidence type="ECO:0000313" key="8">
    <source>
        <dbReference type="Proteomes" id="UP000051913"/>
    </source>
</evidence>
<reference evidence="7 8" key="1">
    <citation type="submission" date="2014-03" db="EMBL/GenBank/DDBJ databases">
        <title>Bradyrhizobium valentinum sp. nov., isolated from effective nodules of Lupinus mariae-josephae, a lupine endemic of basic-lime soils in Eastern Spain.</title>
        <authorList>
            <person name="Duran D."/>
            <person name="Rey L."/>
            <person name="Navarro A."/>
            <person name="Busquets A."/>
            <person name="Imperial J."/>
            <person name="Ruiz-Argueso T."/>
        </authorList>
    </citation>
    <scope>NUCLEOTIDE SEQUENCE [LARGE SCALE GENOMIC DNA]</scope>
    <source>
        <strain evidence="7 8">LmjM3</strain>
    </source>
</reference>
<dbReference type="Gene3D" id="2.20.25.90">
    <property type="entry name" value="ADC-like domains"/>
    <property type="match status" value="1"/>
</dbReference>
<dbReference type="Pfam" id="PF00384">
    <property type="entry name" value="Molybdopterin"/>
    <property type="match status" value="1"/>
</dbReference>
<name>A0A0R3LND5_9BRAD</name>
<dbReference type="GO" id="GO:0016491">
    <property type="term" value="F:oxidoreductase activity"/>
    <property type="evidence" value="ECO:0007669"/>
    <property type="project" value="UniProtKB-KW"/>
</dbReference>
<keyword evidence="5" id="KW-0411">Iron-sulfur</keyword>
<evidence type="ECO:0000256" key="5">
    <source>
        <dbReference type="ARBA" id="ARBA00023014"/>
    </source>
</evidence>
<dbReference type="InterPro" id="IPR050123">
    <property type="entry name" value="Prok_molybdopt-oxidoreductase"/>
</dbReference>
<dbReference type="InterPro" id="IPR006963">
    <property type="entry name" value="Mopterin_OxRdtase_4Fe-4S_dom"/>
</dbReference>
<dbReference type="PANTHER" id="PTHR43105">
    <property type="entry name" value="RESPIRATORY NITRATE REDUCTASE"/>
    <property type="match status" value="1"/>
</dbReference>
<gene>
    <name evidence="7" type="ORF">CP49_09565</name>
</gene>
<dbReference type="STRING" id="1518501.CQ10_05860"/>
<keyword evidence="2" id="KW-0479">Metal-binding</keyword>
<dbReference type="Pfam" id="PF04879">
    <property type="entry name" value="Molybdop_Fe4S4"/>
    <property type="match status" value="1"/>
</dbReference>
<keyword evidence="4" id="KW-0408">Iron</keyword>
<dbReference type="Gene3D" id="3.40.50.740">
    <property type="match status" value="1"/>
</dbReference>
<dbReference type="InterPro" id="IPR006657">
    <property type="entry name" value="MoPterin_dinucl-bd_dom"/>
</dbReference>
<evidence type="ECO:0000259" key="6">
    <source>
        <dbReference type="PROSITE" id="PS51669"/>
    </source>
</evidence>
<keyword evidence="1" id="KW-0004">4Fe-4S</keyword>
<proteinExistence type="predicted"/>
<feature type="domain" description="4Fe-4S Mo/W bis-MGD-type" evidence="6">
    <location>
        <begin position="4"/>
        <end position="60"/>
    </location>
</feature>
<dbReference type="Proteomes" id="UP000051913">
    <property type="component" value="Unassembled WGS sequence"/>
</dbReference>
<dbReference type="InterPro" id="IPR006656">
    <property type="entry name" value="Mopterin_OxRdtase"/>
</dbReference>
<dbReference type="GO" id="GO:0046872">
    <property type="term" value="F:metal ion binding"/>
    <property type="evidence" value="ECO:0007669"/>
    <property type="project" value="UniProtKB-KW"/>
</dbReference>
<keyword evidence="8" id="KW-1185">Reference proteome</keyword>
<dbReference type="Pfam" id="PF01568">
    <property type="entry name" value="Molydop_binding"/>
    <property type="match status" value="1"/>
</dbReference>
<dbReference type="AlphaFoldDB" id="A0A0R3LND5"/>
<dbReference type="RefSeq" id="WP_057850355.1">
    <property type="nucleotide sequence ID" value="NZ_LLXX01000067.1"/>
</dbReference>
<dbReference type="Gene3D" id="2.40.40.20">
    <property type="match status" value="1"/>
</dbReference>
<evidence type="ECO:0000256" key="2">
    <source>
        <dbReference type="ARBA" id="ARBA00022723"/>
    </source>
</evidence>
<dbReference type="GO" id="GO:0051539">
    <property type="term" value="F:4 iron, 4 sulfur cluster binding"/>
    <property type="evidence" value="ECO:0007669"/>
    <property type="project" value="UniProtKB-KW"/>
</dbReference>
<protein>
    <submittedName>
        <fullName evidence="7">Molybdopterin oxidoreductase</fullName>
    </submittedName>
</protein>
<dbReference type="SUPFAM" id="SSF53706">
    <property type="entry name" value="Formate dehydrogenase/DMSO reductase, domains 1-3"/>
    <property type="match status" value="1"/>
</dbReference>
<evidence type="ECO:0000313" key="7">
    <source>
        <dbReference type="EMBL" id="KRR09218.1"/>
    </source>
</evidence>
<dbReference type="SMART" id="SM00926">
    <property type="entry name" value="Molybdop_Fe4S4"/>
    <property type="match status" value="1"/>
</dbReference>
<keyword evidence="3" id="KW-0560">Oxidoreductase</keyword>
<dbReference type="GO" id="GO:1990204">
    <property type="term" value="C:oxidoreductase complex"/>
    <property type="evidence" value="ECO:0007669"/>
    <property type="project" value="UniProtKB-ARBA"/>
</dbReference>
<evidence type="ECO:0000256" key="4">
    <source>
        <dbReference type="ARBA" id="ARBA00023004"/>
    </source>
</evidence>
<dbReference type="SUPFAM" id="SSF50692">
    <property type="entry name" value="ADC-like"/>
    <property type="match status" value="1"/>
</dbReference>
<dbReference type="GO" id="GO:0043546">
    <property type="term" value="F:molybdopterin cofactor binding"/>
    <property type="evidence" value="ECO:0007669"/>
    <property type="project" value="InterPro"/>
</dbReference>